<keyword evidence="2" id="KW-0489">Methyltransferase</keyword>
<dbReference type="AlphaFoldDB" id="A0A9D1S2L1"/>
<dbReference type="PANTHER" id="PTHR46429">
    <property type="entry name" value="23S RRNA (GUANOSINE-2'-O-)-METHYLTRANSFERASE RLMB"/>
    <property type="match status" value="1"/>
</dbReference>
<dbReference type="FunFam" id="3.40.1280.10:FF:000008">
    <property type="entry name" value="Group 3 RNA methyltransferase TrmH"/>
    <property type="match status" value="1"/>
</dbReference>
<evidence type="ECO:0000259" key="4">
    <source>
        <dbReference type="SMART" id="SM00967"/>
    </source>
</evidence>
<feature type="domain" description="RNA 2-O ribose methyltransferase substrate binding" evidence="4">
    <location>
        <begin position="4"/>
        <end position="75"/>
    </location>
</feature>
<dbReference type="InterPro" id="IPR013123">
    <property type="entry name" value="SpoU_subst-bd"/>
</dbReference>
<dbReference type="InterPro" id="IPR029028">
    <property type="entry name" value="Alpha/beta_knot_MTases"/>
</dbReference>
<dbReference type="InterPro" id="IPR029064">
    <property type="entry name" value="Ribosomal_eL30-like_sf"/>
</dbReference>
<evidence type="ECO:0000313" key="5">
    <source>
        <dbReference type="EMBL" id="HIU45065.1"/>
    </source>
</evidence>
<accession>A0A9D1S2L1</accession>
<dbReference type="GO" id="GO:0008173">
    <property type="term" value="F:RNA methyltransferase activity"/>
    <property type="evidence" value="ECO:0007669"/>
    <property type="project" value="InterPro"/>
</dbReference>
<dbReference type="SMART" id="SM00967">
    <property type="entry name" value="SpoU_sub_bind"/>
    <property type="match status" value="1"/>
</dbReference>
<dbReference type="InterPro" id="IPR004441">
    <property type="entry name" value="rRNA_MeTrfase_TrmH"/>
</dbReference>
<evidence type="ECO:0000256" key="2">
    <source>
        <dbReference type="ARBA" id="ARBA00022603"/>
    </source>
</evidence>
<reference evidence="5" key="1">
    <citation type="submission" date="2020-10" db="EMBL/GenBank/DDBJ databases">
        <authorList>
            <person name="Gilroy R."/>
        </authorList>
    </citation>
    <scope>NUCLEOTIDE SEQUENCE</scope>
    <source>
        <strain evidence="5">ChiGjej1B1-22543</strain>
    </source>
</reference>
<evidence type="ECO:0000256" key="3">
    <source>
        <dbReference type="ARBA" id="ARBA00022679"/>
    </source>
</evidence>
<name>A0A9D1S2L1_9FIRM</name>
<dbReference type="SUPFAM" id="SSF55315">
    <property type="entry name" value="L30e-like"/>
    <property type="match status" value="1"/>
</dbReference>
<dbReference type="PANTHER" id="PTHR46429:SF1">
    <property type="entry name" value="23S RRNA (GUANOSINE-2'-O-)-METHYLTRANSFERASE RLMB"/>
    <property type="match status" value="1"/>
</dbReference>
<dbReference type="CDD" id="cd18103">
    <property type="entry name" value="SpoU-like_RlmB"/>
    <property type="match status" value="1"/>
</dbReference>
<evidence type="ECO:0000256" key="1">
    <source>
        <dbReference type="ARBA" id="ARBA00007228"/>
    </source>
</evidence>
<gene>
    <name evidence="5" type="primary">rlmB</name>
    <name evidence="5" type="ORF">IAC52_02070</name>
</gene>
<dbReference type="Gene3D" id="3.30.1330.30">
    <property type="match status" value="1"/>
</dbReference>
<comment type="caution">
    <text evidence="5">The sequence shown here is derived from an EMBL/GenBank/DDBJ whole genome shotgun (WGS) entry which is preliminary data.</text>
</comment>
<comment type="similarity">
    <text evidence="1">Belongs to the class IV-like SAM-binding methyltransferase superfamily. RNA methyltransferase TrmH family.</text>
</comment>
<dbReference type="InterPro" id="IPR001537">
    <property type="entry name" value="SpoU_MeTrfase"/>
</dbReference>
<dbReference type="Pfam" id="PF08032">
    <property type="entry name" value="SpoU_sub_bind"/>
    <property type="match status" value="1"/>
</dbReference>
<dbReference type="Pfam" id="PF00588">
    <property type="entry name" value="SpoU_methylase"/>
    <property type="match status" value="1"/>
</dbReference>
<organism evidence="5 6">
    <name type="scientific">Candidatus Alloenteromonas pullicola</name>
    <dbReference type="NCBI Taxonomy" id="2840784"/>
    <lineage>
        <taxon>Bacteria</taxon>
        <taxon>Bacillati</taxon>
        <taxon>Bacillota</taxon>
        <taxon>Bacillota incertae sedis</taxon>
        <taxon>Candidatus Alloenteromonas</taxon>
    </lineage>
</organism>
<dbReference type="GO" id="GO:0032259">
    <property type="term" value="P:methylation"/>
    <property type="evidence" value="ECO:0007669"/>
    <property type="project" value="UniProtKB-KW"/>
</dbReference>
<dbReference type="SUPFAM" id="SSF75217">
    <property type="entry name" value="alpha/beta knot"/>
    <property type="match status" value="1"/>
</dbReference>
<evidence type="ECO:0000313" key="6">
    <source>
        <dbReference type="Proteomes" id="UP000824070"/>
    </source>
</evidence>
<dbReference type="InterPro" id="IPR029026">
    <property type="entry name" value="tRNA_m1G_MTases_N"/>
</dbReference>
<dbReference type="Gene3D" id="3.40.1280.10">
    <property type="match status" value="1"/>
</dbReference>
<dbReference type="EMBL" id="DVMV01000014">
    <property type="protein sequence ID" value="HIU45065.1"/>
    <property type="molecule type" value="Genomic_DNA"/>
</dbReference>
<dbReference type="GO" id="GO:0006396">
    <property type="term" value="P:RNA processing"/>
    <property type="evidence" value="ECO:0007669"/>
    <property type="project" value="InterPro"/>
</dbReference>
<sequence>MSIIIYGKNAVRESVRSGKAKQVKTLARLQKDSIVTEARKRSIPVEFAQEGELTRMARNPSHQGFVAICDDFATLTLEELLSSISSPEPLLLMLDGIEDPHNLGAILRSADAFGVDGVIIKSRGGVGLNGTVAKVSTGAISYVKVAEVNNLTKAALKLKDAGYWIVESDGSATLSYDEVDYHCPICLVVGSEGFGISRLLLSKADFVVKIPMKGHVNSLNASVATGILLSLISLKRTTLA</sequence>
<keyword evidence="3" id="KW-0808">Transferase</keyword>
<dbReference type="NCBIfam" id="TIGR00186">
    <property type="entry name" value="rRNA_methyl_3"/>
    <property type="match status" value="1"/>
</dbReference>
<proteinExistence type="inferred from homology"/>
<dbReference type="GO" id="GO:0005829">
    <property type="term" value="C:cytosol"/>
    <property type="evidence" value="ECO:0007669"/>
    <property type="project" value="TreeGrafter"/>
</dbReference>
<reference evidence="5" key="2">
    <citation type="journal article" date="2021" name="PeerJ">
        <title>Extensive microbial diversity within the chicken gut microbiome revealed by metagenomics and culture.</title>
        <authorList>
            <person name="Gilroy R."/>
            <person name="Ravi A."/>
            <person name="Getino M."/>
            <person name="Pursley I."/>
            <person name="Horton D.L."/>
            <person name="Alikhan N.F."/>
            <person name="Baker D."/>
            <person name="Gharbi K."/>
            <person name="Hall N."/>
            <person name="Watson M."/>
            <person name="Adriaenssens E.M."/>
            <person name="Foster-Nyarko E."/>
            <person name="Jarju S."/>
            <person name="Secka A."/>
            <person name="Antonio M."/>
            <person name="Oren A."/>
            <person name="Chaudhuri R.R."/>
            <person name="La Ragione R."/>
            <person name="Hildebrand F."/>
            <person name="Pallen M.J."/>
        </authorList>
    </citation>
    <scope>NUCLEOTIDE SEQUENCE</scope>
    <source>
        <strain evidence="5">ChiGjej1B1-22543</strain>
    </source>
</reference>
<dbReference type="Proteomes" id="UP000824070">
    <property type="component" value="Unassembled WGS sequence"/>
</dbReference>
<dbReference type="GO" id="GO:0003723">
    <property type="term" value="F:RNA binding"/>
    <property type="evidence" value="ECO:0007669"/>
    <property type="project" value="InterPro"/>
</dbReference>
<protein>
    <submittedName>
        <fullName evidence="5">23S rRNA (Guanosine(2251)-2'-O)-methyltransferase RlmB</fullName>
    </submittedName>
</protein>